<gene>
    <name evidence="1" type="ORF">AVEN_13920_1</name>
</gene>
<dbReference type="EMBL" id="BGPR01069679">
    <property type="protein sequence ID" value="GBO43302.1"/>
    <property type="molecule type" value="Genomic_DNA"/>
</dbReference>
<sequence length="88" mass="9751">MVKELTQDDDRDGALCRLVVTGDRESDLRLAGREDGRPIQIDPLGTDMNGSCCERGPRTVQLHLGPAFAREQLDSYVVIGAGNRHLRF</sequence>
<keyword evidence="2" id="KW-1185">Reference proteome</keyword>
<protein>
    <submittedName>
        <fullName evidence="1">Uncharacterized protein</fullName>
    </submittedName>
</protein>
<organism evidence="1 2">
    <name type="scientific">Araneus ventricosus</name>
    <name type="common">Orbweaver spider</name>
    <name type="synonym">Epeira ventricosa</name>
    <dbReference type="NCBI Taxonomy" id="182803"/>
    <lineage>
        <taxon>Eukaryota</taxon>
        <taxon>Metazoa</taxon>
        <taxon>Ecdysozoa</taxon>
        <taxon>Arthropoda</taxon>
        <taxon>Chelicerata</taxon>
        <taxon>Arachnida</taxon>
        <taxon>Araneae</taxon>
        <taxon>Araneomorphae</taxon>
        <taxon>Entelegynae</taxon>
        <taxon>Araneoidea</taxon>
        <taxon>Araneidae</taxon>
        <taxon>Araneus</taxon>
    </lineage>
</organism>
<reference evidence="1 2" key="1">
    <citation type="journal article" date="2019" name="Sci. Rep.">
        <title>Orb-weaving spider Araneus ventricosus genome elucidates the spidroin gene catalogue.</title>
        <authorList>
            <person name="Kono N."/>
            <person name="Nakamura H."/>
            <person name="Ohtoshi R."/>
            <person name="Moran D.A.P."/>
            <person name="Shinohara A."/>
            <person name="Yoshida Y."/>
            <person name="Fujiwara M."/>
            <person name="Mori M."/>
            <person name="Tomita M."/>
            <person name="Arakawa K."/>
        </authorList>
    </citation>
    <scope>NUCLEOTIDE SEQUENCE [LARGE SCALE GENOMIC DNA]</scope>
</reference>
<comment type="caution">
    <text evidence="1">The sequence shown here is derived from an EMBL/GenBank/DDBJ whole genome shotgun (WGS) entry which is preliminary data.</text>
</comment>
<evidence type="ECO:0000313" key="2">
    <source>
        <dbReference type="Proteomes" id="UP000499080"/>
    </source>
</evidence>
<name>A0A4Y2X5N3_ARAVE</name>
<evidence type="ECO:0000313" key="1">
    <source>
        <dbReference type="EMBL" id="GBO43302.1"/>
    </source>
</evidence>
<accession>A0A4Y2X5N3</accession>
<dbReference type="AlphaFoldDB" id="A0A4Y2X5N3"/>
<dbReference type="Proteomes" id="UP000499080">
    <property type="component" value="Unassembled WGS sequence"/>
</dbReference>
<proteinExistence type="predicted"/>